<feature type="transmembrane region" description="Helical" evidence="1">
    <location>
        <begin position="112"/>
        <end position="138"/>
    </location>
</feature>
<sequence>MRAYVAFIKKEGLELVRTYKLLLMILIFFAFGVMSPLMAKLMPDLMSQLVTEGIEISLPEPSAIDSYAQFFKNLTQMGLMVIVLMFSGTLTQELGKGTLVHLVTKGLAKSTVLLAKYTVSGLSWTGCLLLTFVVTYGYTVYLFPGDEISHLVYSVGALWLFGLFLLALSLFFQTLVKSQATSFMFVALCTGGLFFVNLFPRIQEVSPLKLVTDNVAMLNQAYDLSSLITPVLITLGWTVILLIGSLVIFRKKQL</sequence>
<organism evidence="2 3">
    <name type="scientific">Turicibacter faecis</name>
    <dbReference type="NCBI Taxonomy" id="2963365"/>
    <lineage>
        <taxon>Bacteria</taxon>
        <taxon>Bacillati</taxon>
        <taxon>Bacillota</taxon>
        <taxon>Erysipelotrichia</taxon>
        <taxon>Erysipelotrichales</taxon>
        <taxon>Turicibacteraceae</taxon>
        <taxon>Turicibacter</taxon>
    </lineage>
</organism>
<feature type="transmembrane region" description="Helical" evidence="1">
    <location>
        <begin position="150"/>
        <end position="171"/>
    </location>
</feature>
<feature type="transmembrane region" description="Helical" evidence="1">
    <location>
        <begin position="183"/>
        <end position="202"/>
    </location>
</feature>
<evidence type="ECO:0000256" key="1">
    <source>
        <dbReference type="SAM" id="Phobius"/>
    </source>
</evidence>
<dbReference type="RefSeq" id="WP_338617842.1">
    <property type="nucleotide sequence ID" value="NZ_AP028127.1"/>
</dbReference>
<evidence type="ECO:0000313" key="2">
    <source>
        <dbReference type="EMBL" id="BEH90361.1"/>
    </source>
</evidence>
<keyword evidence="1" id="KW-0812">Transmembrane</keyword>
<proteinExistence type="predicted"/>
<dbReference type="Pfam" id="PF12679">
    <property type="entry name" value="ABC2_membrane_2"/>
    <property type="match status" value="1"/>
</dbReference>
<evidence type="ECO:0000313" key="3">
    <source>
        <dbReference type="Proteomes" id="UP001432099"/>
    </source>
</evidence>
<feature type="transmembrane region" description="Helical" evidence="1">
    <location>
        <begin position="74"/>
        <end position="91"/>
    </location>
</feature>
<dbReference type="PANTHER" id="PTHR37305:SF1">
    <property type="entry name" value="MEMBRANE PROTEIN"/>
    <property type="match status" value="1"/>
</dbReference>
<dbReference type="PANTHER" id="PTHR37305">
    <property type="entry name" value="INTEGRAL MEMBRANE PROTEIN-RELATED"/>
    <property type="match status" value="1"/>
</dbReference>
<accession>A0ABN6Z916</accession>
<keyword evidence="1" id="KW-1133">Transmembrane helix</keyword>
<keyword evidence="1" id="KW-0472">Membrane</keyword>
<name>A0ABN6Z916_9FIRM</name>
<dbReference type="EMBL" id="AP028127">
    <property type="protein sequence ID" value="BEH90361.1"/>
    <property type="molecule type" value="Genomic_DNA"/>
</dbReference>
<dbReference type="Proteomes" id="UP001432099">
    <property type="component" value="Chromosome"/>
</dbReference>
<feature type="transmembrane region" description="Helical" evidence="1">
    <location>
        <begin position="21"/>
        <end position="39"/>
    </location>
</feature>
<feature type="transmembrane region" description="Helical" evidence="1">
    <location>
        <begin position="227"/>
        <end position="249"/>
    </location>
</feature>
<keyword evidence="3" id="KW-1185">Reference proteome</keyword>
<reference evidence="2" key="1">
    <citation type="journal article" date="2024" name="Int. J. Syst. Evol. Microbiol.">
        <title>Turicibacter faecis sp. nov., isolated from faeces of heart failure mouse model.</title>
        <authorList>
            <person name="Imamura Y."/>
            <person name="Motooka D."/>
            <person name="Nakajima Y."/>
            <person name="Ito S."/>
            <person name="Kitakaze M."/>
            <person name="Iida T."/>
            <person name="Nakamura S."/>
        </authorList>
    </citation>
    <scope>NUCLEOTIDE SEQUENCE</scope>
    <source>
        <strain evidence="2">TC023</strain>
    </source>
</reference>
<protein>
    <submittedName>
        <fullName evidence="2">ABC transporter permease</fullName>
    </submittedName>
</protein>
<gene>
    <name evidence="2" type="ORF">T23_04630</name>
</gene>